<dbReference type="SUPFAM" id="SSF48452">
    <property type="entry name" value="TPR-like"/>
    <property type="match status" value="1"/>
</dbReference>
<keyword evidence="3 5" id="KW-0238">DNA-binding</keyword>
<dbReference type="Gene3D" id="1.25.40.10">
    <property type="entry name" value="Tetratricopeptide repeat domain"/>
    <property type="match status" value="1"/>
</dbReference>
<dbReference type="AlphaFoldDB" id="A0A1I1XR23"/>
<sequence>MIRFRVLGQVRMYDDENRPMEVPGLQRRTVLAVLLLSSGQVVPREQLVEQLWPDGPPRGATNALQAHIARLRRDMDRCFGAGNGACRLSTSDLGYALRLEQGELDLEVFETLRLTARQIAEADPSAATDMLQQAIELWRGPALAEVRQRGERLYAAAVQAEEHYVLALEEFVELNLERGHYDWVIGRLKALTAQYPYRERLFEQLIIALGRTGRRAEAAALFRRTRSEMVNEFGLEPSAELNRAVQFVLDDGADESGRSSERGAR</sequence>
<proteinExistence type="inferred from homology"/>
<feature type="DNA-binding region" description="OmpR/PhoB-type" evidence="5">
    <location>
        <begin position="1"/>
        <end position="99"/>
    </location>
</feature>
<dbReference type="InterPro" id="IPR051677">
    <property type="entry name" value="AfsR-DnrI-RedD_regulator"/>
</dbReference>
<dbReference type="SUPFAM" id="SSF46894">
    <property type="entry name" value="C-terminal effector domain of the bipartite response regulators"/>
    <property type="match status" value="1"/>
</dbReference>
<dbReference type="CDD" id="cd15831">
    <property type="entry name" value="BTAD"/>
    <property type="match status" value="1"/>
</dbReference>
<dbReference type="GO" id="GO:0006355">
    <property type="term" value="P:regulation of DNA-templated transcription"/>
    <property type="evidence" value="ECO:0007669"/>
    <property type="project" value="InterPro"/>
</dbReference>
<dbReference type="SMART" id="SM00862">
    <property type="entry name" value="Trans_reg_C"/>
    <property type="match status" value="1"/>
</dbReference>
<name>A0A1I1XR23_9ACTN</name>
<keyword evidence="8" id="KW-1185">Reference proteome</keyword>
<dbReference type="Proteomes" id="UP000198716">
    <property type="component" value="Unassembled WGS sequence"/>
</dbReference>
<dbReference type="Pfam" id="PF03704">
    <property type="entry name" value="BTAD"/>
    <property type="match status" value="1"/>
</dbReference>
<dbReference type="InterPro" id="IPR005158">
    <property type="entry name" value="BTAD"/>
</dbReference>
<dbReference type="EMBL" id="FOMZ01000007">
    <property type="protein sequence ID" value="SFE08000.1"/>
    <property type="molecule type" value="Genomic_DNA"/>
</dbReference>
<evidence type="ECO:0000259" key="6">
    <source>
        <dbReference type="PROSITE" id="PS51755"/>
    </source>
</evidence>
<dbReference type="SMART" id="SM01043">
    <property type="entry name" value="BTAD"/>
    <property type="match status" value="1"/>
</dbReference>
<evidence type="ECO:0000256" key="1">
    <source>
        <dbReference type="ARBA" id="ARBA00005820"/>
    </source>
</evidence>
<evidence type="ECO:0000313" key="8">
    <source>
        <dbReference type="Proteomes" id="UP000198716"/>
    </source>
</evidence>
<dbReference type="InterPro" id="IPR011990">
    <property type="entry name" value="TPR-like_helical_dom_sf"/>
</dbReference>
<dbReference type="GO" id="GO:0000160">
    <property type="term" value="P:phosphorelay signal transduction system"/>
    <property type="evidence" value="ECO:0007669"/>
    <property type="project" value="InterPro"/>
</dbReference>
<protein>
    <submittedName>
        <fullName evidence="7">DNA-binding transcriptional activator of the SARP family</fullName>
    </submittedName>
</protein>
<evidence type="ECO:0000256" key="4">
    <source>
        <dbReference type="ARBA" id="ARBA00023163"/>
    </source>
</evidence>
<dbReference type="InterPro" id="IPR001867">
    <property type="entry name" value="OmpR/PhoB-type_DNA-bd"/>
</dbReference>
<organism evidence="7 8">
    <name type="scientific">Actinopolyspora alba</name>
    <dbReference type="NCBI Taxonomy" id="673379"/>
    <lineage>
        <taxon>Bacteria</taxon>
        <taxon>Bacillati</taxon>
        <taxon>Actinomycetota</taxon>
        <taxon>Actinomycetes</taxon>
        <taxon>Actinopolysporales</taxon>
        <taxon>Actinopolysporaceae</taxon>
        <taxon>Actinopolyspora</taxon>
        <taxon>Actinopolyspora alba group</taxon>
    </lineage>
</organism>
<dbReference type="PANTHER" id="PTHR35807:SF1">
    <property type="entry name" value="TRANSCRIPTIONAL REGULATOR REDD"/>
    <property type="match status" value="1"/>
</dbReference>
<dbReference type="Pfam" id="PF00486">
    <property type="entry name" value="Trans_reg_C"/>
    <property type="match status" value="1"/>
</dbReference>
<evidence type="ECO:0000313" key="7">
    <source>
        <dbReference type="EMBL" id="SFE08000.1"/>
    </source>
</evidence>
<dbReference type="PANTHER" id="PTHR35807">
    <property type="entry name" value="TRANSCRIPTIONAL REGULATOR REDD-RELATED"/>
    <property type="match status" value="1"/>
</dbReference>
<dbReference type="GO" id="GO:0003677">
    <property type="term" value="F:DNA binding"/>
    <property type="evidence" value="ECO:0007669"/>
    <property type="project" value="UniProtKB-UniRule"/>
</dbReference>
<accession>A0A1I1XR23</accession>
<evidence type="ECO:0000256" key="3">
    <source>
        <dbReference type="ARBA" id="ARBA00023125"/>
    </source>
</evidence>
<dbReference type="PROSITE" id="PS51755">
    <property type="entry name" value="OMPR_PHOB"/>
    <property type="match status" value="1"/>
</dbReference>
<reference evidence="8" key="1">
    <citation type="submission" date="2016-10" db="EMBL/GenBank/DDBJ databases">
        <authorList>
            <person name="Varghese N."/>
            <person name="Submissions S."/>
        </authorList>
    </citation>
    <scope>NUCLEOTIDE SEQUENCE [LARGE SCALE GENOMIC DNA]</scope>
    <source>
        <strain evidence="8">DSM 45004</strain>
    </source>
</reference>
<keyword evidence="4" id="KW-0804">Transcription</keyword>
<dbReference type="InterPro" id="IPR016032">
    <property type="entry name" value="Sig_transdc_resp-reg_C-effctor"/>
</dbReference>
<feature type="domain" description="OmpR/PhoB-type" evidence="6">
    <location>
        <begin position="1"/>
        <end position="99"/>
    </location>
</feature>
<evidence type="ECO:0000256" key="2">
    <source>
        <dbReference type="ARBA" id="ARBA00023015"/>
    </source>
</evidence>
<keyword evidence="2" id="KW-0805">Transcription regulation</keyword>
<dbReference type="Gene3D" id="1.10.10.10">
    <property type="entry name" value="Winged helix-like DNA-binding domain superfamily/Winged helix DNA-binding domain"/>
    <property type="match status" value="1"/>
</dbReference>
<comment type="similarity">
    <text evidence="1">Belongs to the AfsR/DnrI/RedD regulatory family.</text>
</comment>
<dbReference type="InterPro" id="IPR036388">
    <property type="entry name" value="WH-like_DNA-bd_sf"/>
</dbReference>
<evidence type="ECO:0000256" key="5">
    <source>
        <dbReference type="PROSITE-ProRule" id="PRU01091"/>
    </source>
</evidence>
<gene>
    <name evidence="7" type="ORF">SAMN04487819_107254</name>
</gene>